<dbReference type="EC" id="2.1.1.-" evidence="6"/>
<feature type="binding site" evidence="6">
    <location>
        <position position="180"/>
    </location>
    <ligand>
        <name>S-adenosyl-L-methionine</name>
        <dbReference type="ChEBI" id="CHEBI:59789"/>
    </ligand>
</feature>
<keyword evidence="3 6" id="KW-0489">Methyltransferase</keyword>
<comment type="catalytic activity">
    <reaction evidence="6">
        <text>L-lysyl-[protein] + 3 S-adenosyl-L-methionine = N(6),N(6),N(6)-trimethyl-L-lysyl-[protein] + 3 S-adenosyl-L-homocysteine + 3 H(+)</text>
        <dbReference type="Rhea" id="RHEA:54192"/>
        <dbReference type="Rhea" id="RHEA-COMP:9752"/>
        <dbReference type="Rhea" id="RHEA-COMP:13826"/>
        <dbReference type="ChEBI" id="CHEBI:15378"/>
        <dbReference type="ChEBI" id="CHEBI:29969"/>
        <dbReference type="ChEBI" id="CHEBI:57856"/>
        <dbReference type="ChEBI" id="CHEBI:59789"/>
        <dbReference type="ChEBI" id="CHEBI:61961"/>
    </reaction>
</comment>
<reference evidence="8" key="1">
    <citation type="submission" date="2021-04" db="EMBL/GenBank/DDBJ databases">
        <title>A novel Synergistetes isolate from a pyrite-forming mixed culture.</title>
        <authorList>
            <person name="Bunk B."/>
            <person name="Sproer C."/>
            <person name="Spring S."/>
            <person name="Pester M."/>
        </authorList>
    </citation>
    <scope>NUCLEOTIDE SEQUENCE [LARGE SCALE GENOMIC DNA]</scope>
    <source>
        <strain evidence="8">J.5.4.2-T.3.5.2</strain>
    </source>
</reference>
<dbReference type="GO" id="GO:0032259">
    <property type="term" value="P:methylation"/>
    <property type="evidence" value="ECO:0007669"/>
    <property type="project" value="UniProtKB-KW"/>
</dbReference>
<dbReference type="InterPro" id="IPR029063">
    <property type="entry name" value="SAM-dependent_MTases_sf"/>
</dbReference>
<dbReference type="PANTHER" id="PTHR43648">
    <property type="entry name" value="ELECTRON TRANSFER FLAVOPROTEIN BETA SUBUNIT LYSINE METHYLTRANSFERASE"/>
    <property type="match status" value="1"/>
</dbReference>
<evidence type="ECO:0000256" key="4">
    <source>
        <dbReference type="ARBA" id="ARBA00022679"/>
    </source>
</evidence>
<comment type="function">
    <text evidence="6">Methylates ribosomal protein L11.</text>
</comment>
<dbReference type="SUPFAM" id="SSF53335">
    <property type="entry name" value="S-adenosyl-L-methionine-dependent methyltransferases"/>
    <property type="match status" value="1"/>
</dbReference>
<proteinExistence type="inferred from homology"/>
<feature type="binding site" evidence="6">
    <location>
        <position position="137"/>
    </location>
    <ligand>
        <name>S-adenosyl-L-methionine</name>
        <dbReference type="ChEBI" id="CHEBI:59789"/>
    </ligand>
</feature>
<evidence type="ECO:0000256" key="6">
    <source>
        <dbReference type="HAMAP-Rule" id="MF_00735"/>
    </source>
</evidence>
<dbReference type="GO" id="GO:0008276">
    <property type="term" value="F:protein methyltransferase activity"/>
    <property type="evidence" value="ECO:0007669"/>
    <property type="project" value="UniProtKB-UniRule"/>
</dbReference>
<evidence type="ECO:0000256" key="1">
    <source>
        <dbReference type="ARBA" id="ARBA00009741"/>
    </source>
</evidence>
<evidence type="ECO:0000256" key="5">
    <source>
        <dbReference type="ARBA" id="ARBA00022691"/>
    </source>
</evidence>
<dbReference type="GO" id="GO:0005840">
    <property type="term" value="C:ribosome"/>
    <property type="evidence" value="ECO:0007669"/>
    <property type="project" value="UniProtKB-KW"/>
</dbReference>
<sequence>MAMSESFWWYITLEAKAGDDEMLVSLAELCGSIGAEIQDLPRSVRSRLFFRSGRDLAHWLGEVNAVLESWPGVSVVDMGRIDNRPWHTEWKEAFPPLPVGKGLVVLAPWHSGSEPAGRLPLYIHPKSAFGTGYHESTQLALEFLERHLQREMAVADIGTGSGILAIAAAKLGASHVEARDLDPAVIVEVKENRALNGLTERELDVAEGDLLKGLEGPFDLLTANILFDPLVLMLPDLSRVLRPGGRALFAGLSLRDREPFREALALHGLIEIEDRTKGEWWGVVAEIPA</sequence>
<protein>
    <recommendedName>
        <fullName evidence="6">Ribosomal protein L11 methyltransferase</fullName>
        <shortName evidence="6">L11 Mtase</shortName>
        <ecNumber evidence="6">2.1.1.-</ecNumber>
    </recommendedName>
</protein>
<feature type="binding site" evidence="6">
    <location>
        <position position="224"/>
    </location>
    <ligand>
        <name>S-adenosyl-L-methionine</name>
        <dbReference type="ChEBI" id="CHEBI:59789"/>
    </ligand>
</feature>
<dbReference type="Pfam" id="PF06325">
    <property type="entry name" value="PrmA"/>
    <property type="match status" value="1"/>
</dbReference>
<dbReference type="Gene3D" id="3.40.50.150">
    <property type="entry name" value="Vaccinia Virus protein VP39"/>
    <property type="match status" value="1"/>
</dbReference>
<feature type="binding site" evidence="6">
    <location>
        <position position="158"/>
    </location>
    <ligand>
        <name>S-adenosyl-L-methionine</name>
        <dbReference type="ChEBI" id="CHEBI:59789"/>
    </ligand>
</feature>
<organism evidence="7 8">
    <name type="scientific">Aminithiophilus ramosus</name>
    <dbReference type="NCBI Taxonomy" id="3029084"/>
    <lineage>
        <taxon>Bacteria</taxon>
        <taxon>Thermotogati</taxon>
        <taxon>Synergistota</taxon>
        <taxon>Synergistia</taxon>
        <taxon>Synergistales</taxon>
        <taxon>Aminithiophilaceae</taxon>
        <taxon>Aminithiophilus</taxon>
    </lineage>
</organism>
<dbReference type="PANTHER" id="PTHR43648:SF1">
    <property type="entry name" value="ELECTRON TRANSFER FLAVOPROTEIN BETA SUBUNIT LYSINE METHYLTRANSFERASE"/>
    <property type="match status" value="1"/>
</dbReference>
<dbReference type="CDD" id="cd02440">
    <property type="entry name" value="AdoMet_MTases"/>
    <property type="match status" value="1"/>
</dbReference>
<evidence type="ECO:0000256" key="3">
    <source>
        <dbReference type="ARBA" id="ARBA00022603"/>
    </source>
</evidence>
<comment type="similarity">
    <text evidence="1 6">Belongs to the methyltransferase superfamily. PrmA family.</text>
</comment>
<name>A0A9Q7AQZ8_9BACT</name>
<keyword evidence="4 6" id="KW-0808">Transferase</keyword>
<dbReference type="AlphaFoldDB" id="A0A9Q7AQZ8"/>
<dbReference type="InterPro" id="IPR004498">
    <property type="entry name" value="Ribosomal_PrmA_MeTrfase"/>
</dbReference>
<keyword evidence="5 6" id="KW-0949">S-adenosyl-L-methionine</keyword>
<dbReference type="HAMAP" id="MF_00735">
    <property type="entry name" value="Methyltr_PrmA"/>
    <property type="match status" value="1"/>
</dbReference>
<gene>
    <name evidence="6" type="primary">prmA</name>
    <name evidence="7" type="ORF">KAR29_04520</name>
</gene>
<comment type="subcellular location">
    <subcellularLocation>
        <location evidence="6">Cytoplasm</location>
    </subcellularLocation>
</comment>
<dbReference type="Proteomes" id="UP000671879">
    <property type="component" value="Chromosome"/>
</dbReference>
<dbReference type="EMBL" id="CP072943">
    <property type="protein sequence ID" value="QTX33167.1"/>
    <property type="molecule type" value="Genomic_DNA"/>
</dbReference>
<keyword evidence="2 6" id="KW-0963">Cytoplasm</keyword>
<keyword evidence="7" id="KW-0687">Ribonucleoprotein</keyword>
<accession>A0A9Q7AQZ8</accession>
<evidence type="ECO:0000256" key="2">
    <source>
        <dbReference type="ARBA" id="ARBA00022490"/>
    </source>
</evidence>
<dbReference type="KEGG" id="aram:KAR29_04520"/>
<keyword evidence="8" id="KW-1185">Reference proteome</keyword>
<keyword evidence="7" id="KW-0689">Ribosomal protein</keyword>
<evidence type="ECO:0000313" key="7">
    <source>
        <dbReference type="EMBL" id="QTX33167.1"/>
    </source>
</evidence>
<dbReference type="GO" id="GO:0005737">
    <property type="term" value="C:cytoplasm"/>
    <property type="evidence" value="ECO:0007669"/>
    <property type="project" value="UniProtKB-SubCell"/>
</dbReference>
<dbReference type="RefSeq" id="WP_274374444.1">
    <property type="nucleotide sequence ID" value="NZ_CP072943.1"/>
</dbReference>
<dbReference type="InterPro" id="IPR050078">
    <property type="entry name" value="Ribosomal_L11_MeTrfase_PrmA"/>
</dbReference>
<evidence type="ECO:0000313" key="8">
    <source>
        <dbReference type="Proteomes" id="UP000671879"/>
    </source>
</evidence>